<dbReference type="FunCoup" id="A0A067R081">
    <property type="interactions" value="1414"/>
</dbReference>
<gene>
    <name evidence="6" type="ORF">L798_14823</name>
</gene>
<evidence type="ECO:0000256" key="2">
    <source>
        <dbReference type="ARBA" id="ARBA00022980"/>
    </source>
</evidence>
<dbReference type="OMA" id="LEDKWGV"/>
<proteinExistence type="inferred from homology"/>
<feature type="domain" description="Large ribosomal subunit protein bL12 C-terminal" evidence="4">
    <location>
        <begin position="133"/>
        <end position="200"/>
    </location>
</feature>
<sequence length="201" mass="22147">MQSVRSLVQSNVKQWRAFSSCCILMRSSQSQAQSDQSAELNYAPLTSVTEGLLQVPQPEGEEKKFSPKIESLVNEITKLNLIEVGELSDLLKKKLNLPDTPLLPVGGFSPVLTAAAPEEEEEEVSSKKVQTSFTVKLLKFDEKQKVALIKEVKNLLEGMNLVQAKKFVESAPTVVKADMPKDEAEKLKEALCKVGAECVIE</sequence>
<dbReference type="GO" id="GO:0003729">
    <property type="term" value="F:mRNA binding"/>
    <property type="evidence" value="ECO:0007669"/>
    <property type="project" value="TreeGrafter"/>
</dbReference>
<evidence type="ECO:0000313" key="6">
    <source>
        <dbReference type="EMBL" id="KDR10841.1"/>
    </source>
</evidence>
<evidence type="ECO:0000256" key="1">
    <source>
        <dbReference type="ARBA" id="ARBA00007197"/>
    </source>
</evidence>
<dbReference type="GO" id="GO:0006412">
    <property type="term" value="P:translation"/>
    <property type="evidence" value="ECO:0007669"/>
    <property type="project" value="InterPro"/>
</dbReference>
<dbReference type="InterPro" id="IPR008932">
    <property type="entry name" value="Ribosomal_bL12_oligo"/>
</dbReference>
<dbReference type="GO" id="GO:0005762">
    <property type="term" value="C:mitochondrial large ribosomal subunit"/>
    <property type="evidence" value="ECO:0007669"/>
    <property type="project" value="TreeGrafter"/>
</dbReference>
<dbReference type="InterPro" id="IPR036235">
    <property type="entry name" value="Ribosomal_bL12_oligo_N_sf"/>
</dbReference>
<dbReference type="OrthoDB" id="250175at2759"/>
<comment type="similarity">
    <text evidence="1">Belongs to the bacterial ribosomal protein bL12 family.</text>
</comment>
<dbReference type="InParanoid" id="A0A067R081"/>
<dbReference type="InterPro" id="IPR014719">
    <property type="entry name" value="Ribosomal_bL12_C/ClpS-like"/>
</dbReference>
<keyword evidence="2 6" id="KW-0689">Ribosomal protein</keyword>
<evidence type="ECO:0000259" key="5">
    <source>
        <dbReference type="Pfam" id="PF16320"/>
    </source>
</evidence>
<evidence type="ECO:0000313" key="7">
    <source>
        <dbReference type="Proteomes" id="UP000027135"/>
    </source>
</evidence>
<evidence type="ECO:0000259" key="4">
    <source>
        <dbReference type="Pfam" id="PF00542"/>
    </source>
</evidence>
<dbReference type="Proteomes" id="UP000027135">
    <property type="component" value="Unassembled WGS sequence"/>
</dbReference>
<evidence type="ECO:0000256" key="3">
    <source>
        <dbReference type="ARBA" id="ARBA00023274"/>
    </source>
</evidence>
<dbReference type="Gene3D" id="3.30.1390.10">
    <property type="match status" value="1"/>
</dbReference>
<reference evidence="6 7" key="1">
    <citation type="journal article" date="2014" name="Nat. Commun.">
        <title>Molecular traces of alternative social organization in a termite genome.</title>
        <authorList>
            <person name="Terrapon N."/>
            <person name="Li C."/>
            <person name="Robertson H.M."/>
            <person name="Ji L."/>
            <person name="Meng X."/>
            <person name="Booth W."/>
            <person name="Chen Z."/>
            <person name="Childers C.P."/>
            <person name="Glastad K.M."/>
            <person name="Gokhale K."/>
            <person name="Gowin J."/>
            <person name="Gronenberg W."/>
            <person name="Hermansen R.A."/>
            <person name="Hu H."/>
            <person name="Hunt B.G."/>
            <person name="Huylmans A.K."/>
            <person name="Khalil S.M."/>
            <person name="Mitchell R.D."/>
            <person name="Munoz-Torres M.C."/>
            <person name="Mustard J.A."/>
            <person name="Pan H."/>
            <person name="Reese J.T."/>
            <person name="Scharf M.E."/>
            <person name="Sun F."/>
            <person name="Vogel H."/>
            <person name="Xiao J."/>
            <person name="Yang W."/>
            <person name="Yang Z."/>
            <person name="Yang Z."/>
            <person name="Zhou J."/>
            <person name="Zhu J."/>
            <person name="Brent C.S."/>
            <person name="Elsik C.G."/>
            <person name="Goodisman M.A."/>
            <person name="Liberles D.A."/>
            <person name="Roe R.M."/>
            <person name="Vargo E.L."/>
            <person name="Vilcinskas A."/>
            <person name="Wang J."/>
            <person name="Bornberg-Bauer E."/>
            <person name="Korb J."/>
            <person name="Zhang G."/>
            <person name="Liebig J."/>
        </authorList>
    </citation>
    <scope>NUCLEOTIDE SEQUENCE [LARGE SCALE GENOMIC DNA]</scope>
    <source>
        <tissue evidence="6">Whole organism</tissue>
    </source>
</reference>
<dbReference type="GO" id="GO:0003735">
    <property type="term" value="F:structural constituent of ribosome"/>
    <property type="evidence" value="ECO:0007669"/>
    <property type="project" value="InterPro"/>
</dbReference>
<dbReference type="InterPro" id="IPR013823">
    <property type="entry name" value="Ribosomal_bL12_C"/>
</dbReference>
<organism evidence="6 7">
    <name type="scientific">Zootermopsis nevadensis</name>
    <name type="common">Dampwood termite</name>
    <dbReference type="NCBI Taxonomy" id="136037"/>
    <lineage>
        <taxon>Eukaryota</taxon>
        <taxon>Metazoa</taxon>
        <taxon>Ecdysozoa</taxon>
        <taxon>Arthropoda</taxon>
        <taxon>Hexapoda</taxon>
        <taxon>Insecta</taxon>
        <taxon>Pterygota</taxon>
        <taxon>Neoptera</taxon>
        <taxon>Polyneoptera</taxon>
        <taxon>Dictyoptera</taxon>
        <taxon>Blattodea</taxon>
        <taxon>Blattoidea</taxon>
        <taxon>Termitoidae</taxon>
        <taxon>Termopsidae</taxon>
        <taxon>Zootermopsis</taxon>
    </lineage>
</organism>
<protein>
    <submittedName>
        <fullName evidence="6">39S ribosomal protein L12, mitochondrial</fullName>
    </submittedName>
</protein>
<dbReference type="SUPFAM" id="SSF54736">
    <property type="entry name" value="ClpS-like"/>
    <property type="match status" value="1"/>
</dbReference>
<feature type="domain" description="Large ribosomal subunit protein bL12 oligomerization" evidence="5">
    <location>
        <begin position="68"/>
        <end position="117"/>
    </location>
</feature>
<dbReference type="PANTHER" id="PTHR45987">
    <property type="entry name" value="39S RIBOSOMAL PROTEIN L12"/>
    <property type="match status" value="1"/>
</dbReference>
<dbReference type="InterPro" id="IPR000206">
    <property type="entry name" value="Ribosomal_bL12"/>
</dbReference>
<dbReference type="AlphaFoldDB" id="A0A067R081"/>
<keyword evidence="7" id="KW-1185">Reference proteome</keyword>
<dbReference type="PANTHER" id="PTHR45987:SF4">
    <property type="entry name" value="LARGE RIBOSOMAL SUBUNIT PROTEIN BL12M"/>
    <property type="match status" value="1"/>
</dbReference>
<dbReference type="EMBL" id="KK853134">
    <property type="protein sequence ID" value="KDR10841.1"/>
    <property type="molecule type" value="Genomic_DNA"/>
</dbReference>
<name>A0A067R081_ZOONE</name>
<dbReference type="SUPFAM" id="SSF48300">
    <property type="entry name" value="Ribosomal protein L7/12, oligomerisation (N-terminal) domain"/>
    <property type="match status" value="1"/>
</dbReference>
<dbReference type="FunFam" id="3.30.1390.10:FF:000001">
    <property type="entry name" value="50S ribosomal protein L7/L12"/>
    <property type="match status" value="1"/>
</dbReference>
<accession>A0A067R081</accession>
<dbReference type="Pfam" id="PF00542">
    <property type="entry name" value="Ribosomal_L12"/>
    <property type="match status" value="1"/>
</dbReference>
<keyword evidence="3" id="KW-0687">Ribonucleoprotein</keyword>
<dbReference type="eggNOG" id="KOG1715">
    <property type="taxonomic scope" value="Eukaryota"/>
</dbReference>
<dbReference type="STRING" id="136037.A0A067R081"/>
<dbReference type="Pfam" id="PF16320">
    <property type="entry name" value="Ribosomal_L12_N"/>
    <property type="match status" value="1"/>
</dbReference>